<dbReference type="GO" id="GO:0019901">
    <property type="term" value="F:protein kinase binding"/>
    <property type="evidence" value="ECO:0007669"/>
    <property type="project" value="InterPro"/>
</dbReference>
<name>A0A8H5ER63_9AGAR</name>
<reference evidence="1 3" key="1">
    <citation type="journal article" date="2020" name="ISME J.">
        <title>Uncovering the hidden diversity of litter-decomposition mechanisms in mushroom-forming fungi.</title>
        <authorList>
            <person name="Floudas D."/>
            <person name="Bentzer J."/>
            <person name="Ahren D."/>
            <person name="Johansson T."/>
            <person name="Persson P."/>
            <person name="Tunlid A."/>
        </authorList>
    </citation>
    <scope>NUCLEOTIDE SEQUENCE [LARGE SCALE GENOMIC DNA]</scope>
    <source>
        <strain evidence="1 3">CBS 175.51</strain>
    </source>
</reference>
<dbReference type="CDD" id="cd20557">
    <property type="entry name" value="CYCLIN_ScPCL1-like"/>
    <property type="match status" value="1"/>
</dbReference>
<proteinExistence type="predicted"/>
<accession>A0A8H5ER63</accession>
<dbReference type="OrthoDB" id="244495at2759"/>
<dbReference type="SUPFAM" id="SSF47954">
    <property type="entry name" value="Cyclin-like"/>
    <property type="match status" value="1"/>
</dbReference>
<evidence type="ECO:0000313" key="2">
    <source>
        <dbReference type="EMBL" id="KAF5337962.1"/>
    </source>
</evidence>
<dbReference type="EMBL" id="JAACJK010000240">
    <property type="protein sequence ID" value="KAF5309281.1"/>
    <property type="molecule type" value="Genomic_DNA"/>
</dbReference>
<dbReference type="GO" id="GO:0000307">
    <property type="term" value="C:cyclin-dependent protein kinase holoenzyme complex"/>
    <property type="evidence" value="ECO:0007669"/>
    <property type="project" value="TreeGrafter"/>
</dbReference>
<dbReference type="PANTHER" id="PTHR15615">
    <property type="match status" value="1"/>
</dbReference>
<organism evidence="1 3">
    <name type="scientific">Ephemerocybe angulata</name>
    <dbReference type="NCBI Taxonomy" id="980116"/>
    <lineage>
        <taxon>Eukaryota</taxon>
        <taxon>Fungi</taxon>
        <taxon>Dikarya</taxon>
        <taxon>Basidiomycota</taxon>
        <taxon>Agaricomycotina</taxon>
        <taxon>Agaricomycetes</taxon>
        <taxon>Agaricomycetidae</taxon>
        <taxon>Agaricales</taxon>
        <taxon>Agaricineae</taxon>
        <taxon>Psathyrellaceae</taxon>
        <taxon>Ephemerocybe</taxon>
    </lineage>
</organism>
<dbReference type="EMBL" id="JAACJK010000021">
    <property type="protein sequence ID" value="KAF5337962.1"/>
    <property type="molecule type" value="Genomic_DNA"/>
</dbReference>
<evidence type="ECO:0000313" key="1">
    <source>
        <dbReference type="EMBL" id="KAF5309281.1"/>
    </source>
</evidence>
<gene>
    <name evidence="1" type="ORF">D9611_014656</name>
    <name evidence="2" type="ORF">D9611_014831</name>
</gene>
<dbReference type="AlphaFoldDB" id="A0A8H5ER63"/>
<dbReference type="Gene3D" id="1.10.472.10">
    <property type="entry name" value="Cyclin-like"/>
    <property type="match status" value="1"/>
</dbReference>
<comment type="caution">
    <text evidence="1">The sequence shown here is derived from an EMBL/GenBank/DDBJ whole genome shotgun (WGS) entry which is preliminary data.</text>
</comment>
<dbReference type="InterPro" id="IPR036915">
    <property type="entry name" value="Cyclin-like_sf"/>
</dbReference>
<sequence>MISSKVIYDVGYSNKSWVKVGGGMFAIRELNQMEREMCMYLDWELSVREPFISTFKAALKAGFDEDRLAYGIIPLEMVSKVISLSGVIAVPVGCNALSNWTDGSAYVLEAVAKANANVSSKARQRPGVFPDLLNDSAIDQGVLATTFTPFGHSEDGCPAALASMMFAFVGRAVY</sequence>
<evidence type="ECO:0000313" key="3">
    <source>
        <dbReference type="Proteomes" id="UP000541558"/>
    </source>
</evidence>
<dbReference type="GO" id="GO:0016538">
    <property type="term" value="F:cyclin-dependent protein serine/threonine kinase regulator activity"/>
    <property type="evidence" value="ECO:0007669"/>
    <property type="project" value="TreeGrafter"/>
</dbReference>
<keyword evidence="3" id="KW-1185">Reference proteome</keyword>
<dbReference type="PANTHER" id="PTHR15615:SF108">
    <property type="entry name" value="PROTEIN CNPPD1"/>
    <property type="match status" value="1"/>
</dbReference>
<protein>
    <submittedName>
        <fullName evidence="1">Uncharacterized protein</fullName>
    </submittedName>
</protein>
<dbReference type="Proteomes" id="UP000541558">
    <property type="component" value="Unassembled WGS sequence"/>
</dbReference>
<dbReference type="GO" id="GO:0005634">
    <property type="term" value="C:nucleus"/>
    <property type="evidence" value="ECO:0007669"/>
    <property type="project" value="TreeGrafter"/>
</dbReference>
<dbReference type="InterPro" id="IPR013922">
    <property type="entry name" value="Cyclin_PHO80-like"/>
</dbReference>